<evidence type="ECO:0000256" key="1">
    <source>
        <dbReference type="SAM" id="SignalP"/>
    </source>
</evidence>
<accession>A0A8T7MAK2</accession>
<reference evidence="3" key="2">
    <citation type="journal article" date="2024" name="Nature">
        <title>Anoxygenic phototroph of the Chloroflexota uses a type I reaction centre.</title>
        <authorList>
            <person name="Tsuji J.M."/>
            <person name="Shaw N.A."/>
            <person name="Nagashima S."/>
            <person name="Venkiteswaran J.J."/>
            <person name="Schiff S.L."/>
            <person name="Watanabe T."/>
            <person name="Fukui M."/>
            <person name="Hanada S."/>
            <person name="Tank M."/>
            <person name="Neufeld J.D."/>
        </authorList>
    </citation>
    <scope>NUCLEOTIDE SEQUENCE</scope>
    <source>
        <strain evidence="3">L227-S17</strain>
    </source>
</reference>
<keyword evidence="5" id="KW-1185">Reference proteome</keyword>
<reference evidence="2 4" key="1">
    <citation type="submission" date="2020-06" db="EMBL/GenBank/DDBJ databases">
        <title>Anoxygenic phototrophic Chloroflexota member uses a Type I reaction center.</title>
        <authorList>
            <person name="Tsuji J.M."/>
            <person name="Shaw N.A."/>
            <person name="Nagashima S."/>
            <person name="Venkiteswaran J."/>
            <person name="Schiff S.L."/>
            <person name="Hanada S."/>
            <person name="Tank M."/>
            <person name="Neufeld J.D."/>
        </authorList>
    </citation>
    <scope>NUCLEOTIDE SEQUENCE [LARGE SCALE GENOMIC DNA]</scope>
    <source>
        <strain evidence="2">L227-S17</strain>
    </source>
</reference>
<evidence type="ECO:0000313" key="5">
    <source>
        <dbReference type="Proteomes" id="UP001431572"/>
    </source>
</evidence>
<dbReference type="AlphaFoldDB" id="A0A8T7MAK2"/>
<dbReference type="Proteomes" id="UP001431572">
    <property type="component" value="Chromosome 2"/>
</dbReference>
<gene>
    <name evidence="2" type="ORF">HXX08_24630</name>
    <name evidence="3" type="ORF">OZ401_002575</name>
</gene>
<evidence type="ECO:0000313" key="3">
    <source>
        <dbReference type="EMBL" id="WJW68984.1"/>
    </source>
</evidence>
<dbReference type="RefSeq" id="WP_341470887.1">
    <property type="nucleotide sequence ID" value="NZ_CP128400.1"/>
</dbReference>
<evidence type="ECO:0008006" key="6">
    <source>
        <dbReference type="Google" id="ProtNLM"/>
    </source>
</evidence>
<proteinExistence type="predicted"/>
<dbReference type="SUPFAM" id="SSF89392">
    <property type="entry name" value="Prokaryotic lipoproteins and lipoprotein localization factors"/>
    <property type="match status" value="1"/>
</dbReference>
<feature type="signal peptide" evidence="1">
    <location>
        <begin position="1"/>
        <end position="22"/>
    </location>
</feature>
<dbReference type="EMBL" id="CP128400">
    <property type="protein sequence ID" value="WJW68984.1"/>
    <property type="molecule type" value="Genomic_DNA"/>
</dbReference>
<sequence>MSKLLQTTLLFCFILIILSACSDNPTPTVTITKPVTLTPVPQNVTAAITSTNLVSASLTPASSETETINLLKAAFQNQEKQAYRFKVTQKEIINPGMLVTAEGEGSYATNNLKLNLELTVGSQHQQVETLVIAGESWQRLVSLAVWRKLEDGFKSAATLPVSLIDKAQEVKTEGKEQVNGKELTRLSFSLPVSLAFSEKGGFGADALGILSVTGTDKSLAGFTGNATMTVWIDTANATIQQRQLNIKAGDLDYEALYAYRDFGAVGIDASPPANFPRP</sequence>
<protein>
    <recommendedName>
        <fullName evidence="6">Lipoprotein</fullName>
    </recommendedName>
</protein>
<feature type="chain" id="PRO_5035926676" description="Lipoprotein" evidence="1">
    <location>
        <begin position="23"/>
        <end position="278"/>
    </location>
</feature>
<evidence type="ECO:0000313" key="4">
    <source>
        <dbReference type="Proteomes" id="UP000521676"/>
    </source>
</evidence>
<dbReference type="Proteomes" id="UP000521676">
    <property type="component" value="Unassembled WGS sequence"/>
</dbReference>
<dbReference type="EMBL" id="JACATZ010000003">
    <property type="protein sequence ID" value="NWJ49056.1"/>
    <property type="molecule type" value="Genomic_DNA"/>
</dbReference>
<evidence type="ECO:0000313" key="2">
    <source>
        <dbReference type="EMBL" id="NWJ49056.1"/>
    </source>
</evidence>
<dbReference type="PROSITE" id="PS51257">
    <property type="entry name" value="PROKAR_LIPOPROTEIN"/>
    <property type="match status" value="1"/>
</dbReference>
<organism evidence="2 4">
    <name type="scientific">Candidatus Chlorohelix allophototropha</name>
    <dbReference type="NCBI Taxonomy" id="3003348"/>
    <lineage>
        <taxon>Bacteria</taxon>
        <taxon>Bacillati</taxon>
        <taxon>Chloroflexota</taxon>
        <taxon>Chloroflexia</taxon>
        <taxon>Candidatus Chloroheliales</taxon>
        <taxon>Candidatus Chloroheliaceae</taxon>
        <taxon>Candidatus Chlorohelix</taxon>
    </lineage>
</organism>
<dbReference type="InterPro" id="IPR029046">
    <property type="entry name" value="LolA/LolB/LppX"/>
</dbReference>
<dbReference type="Gene3D" id="2.50.20.20">
    <property type="match status" value="1"/>
</dbReference>
<name>A0A8T7MAK2_9CHLR</name>
<keyword evidence="1" id="KW-0732">Signal</keyword>